<keyword evidence="3" id="KW-1185">Reference proteome</keyword>
<comment type="caution">
    <text evidence="2">The sequence shown here is derived from an EMBL/GenBank/DDBJ whole genome shotgun (WGS) entry which is preliminary data.</text>
</comment>
<dbReference type="AlphaFoldDB" id="A0AAV3NMW9"/>
<dbReference type="GO" id="GO:0009507">
    <property type="term" value="C:chloroplast"/>
    <property type="evidence" value="ECO:0007669"/>
    <property type="project" value="TreeGrafter"/>
</dbReference>
<evidence type="ECO:0000313" key="2">
    <source>
        <dbReference type="EMBL" id="GAA0140670.1"/>
    </source>
</evidence>
<gene>
    <name evidence="2" type="ORF">LIER_01976</name>
</gene>
<sequence>MSPPPPLSTTPTPTLLSPPPPQHKQLHHISRRNAAVLLALIAPLMPSLHYHPPLAHAFSLGISGPKDWLREQKKKSAKYLLAPIDASRNSLQVAYQLLSKDETGNEEKEKDLEEVKLLLRSAARDCVVEDRNSIVAFQANSGVEVCTFTLIVKNAADLLDKMDPVKLEAESRLSYLIRSFGYLYSAIDENVASNRQKVMDALMDTMSSLNNFEKGVRDCLEI</sequence>
<organism evidence="2 3">
    <name type="scientific">Lithospermum erythrorhizon</name>
    <name type="common">Purple gromwell</name>
    <name type="synonym">Lithospermum officinale var. erythrorhizon</name>
    <dbReference type="NCBI Taxonomy" id="34254"/>
    <lineage>
        <taxon>Eukaryota</taxon>
        <taxon>Viridiplantae</taxon>
        <taxon>Streptophyta</taxon>
        <taxon>Embryophyta</taxon>
        <taxon>Tracheophyta</taxon>
        <taxon>Spermatophyta</taxon>
        <taxon>Magnoliopsida</taxon>
        <taxon>eudicotyledons</taxon>
        <taxon>Gunneridae</taxon>
        <taxon>Pentapetalae</taxon>
        <taxon>asterids</taxon>
        <taxon>lamiids</taxon>
        <taxon>Boraginales</taxon>
        <taxon>Boraginaceae</taxon>
        <taxon>Boraginoideae</taxon>
        <taxon>Lithospermeae</taxon>
        <taxon>Lithospermum</taxon>
    </lineage>
</organism>
<evidence type="ECO:0000313" key="3">
    <source>
        <dbReference type="Proteomes" id="UP001454036"/>
    </source>
</evidence>
<reference evidence="2 3" key="1">
    <citation type="submission" date="2024-01" db="EMBL/GenBank/DDBJ databases">
        <title>The complete chloroplast genome sequence of Lithospermum erythrorhizon: insights into the phylogenetic relationship among Boraginaceae species and the maternal lineages of purple gromwells.</title>
        <authorList>
            <person name="Okada T."/>
            <person name="Watanabe K."/>
        </authorList>
    </citation>
    <scope>NUCLEOTIDE SEQUENCE [LARGE SCALE GENOMIC DNA]</scope>
</reference>
<protein>
    <submittedName>
        <fullName evidence="2">Uncharacterized protein</fullName>
    </submittedName>
</protein>
<proteinExistence type="predicted"/>
<dbReference type="EMBL" id="BAABME010000204">
    <property type="protein sequence ID" value="GAA0140670.1"/>
    <property type="molecule type" value="Genomic_DNA"/>
</dbReference>
<dbReference type="PANTHER" id="PTHR36398:SF1">
    <property type="entry name" value="PLASMA MEMBRANE FUSION PROTEIN"/>
    <property type="match status" value="1"/>
</dbReference>
<dbReference type="Proteomes" id="UP001454036">
    <property type="component" value="Unassembled WGS sequence"/>
</dbReference>
<evidence type="ECO:0000256" key="1">
    <source>
        <dbReference type="SAM" id="MobiDB-lite"/>
    </source>
</evidence>
<feature type="region of interest" description="Disordered" evidence="1">
    <location>
        <begin position="1"/>
        <end position="25"/>
    </location>
</feature>
<dbReference type="PANTHER" id="PTHR36398">
    <property type="entry name" value="PLASMA MEMBRANE FUSION PROTEIN"/>
    <property type="match status" value="1"/>
</dbReference>
<accession>A0AAV3NMW9</accession>
<name>A0AAV3NMW9_LITER</name>